<name>A0ABR4GC41_9EURO</name>
<dbReference type="Proteomes" id="UP001610563">
    <property type="component" value="Unassembled WGS sequence"/>
</dbReference>
<evidence type="ECO:0000256" key="1">
    <source>
        <dbReference type="SAM" id="MobiDB-lite"/>
    </source>
</evidence>
<sequence length="450" mass="50641">MAIYIPIPDGFPPPPPIVTDTTPLILDEATRALYTRAISDPSSLTDHERRLITRRPPKEEEDTLCRGACGLSMDTLIAKAINSTVHDPSDTNEIINNYDSVNLPELPLSKIEAGILTVGVAGAVQKRTLESINEWARLSPEDRDLKQRAMQAATTDDVRAARKVAAGVQKRWSDVRHAAREALNDDDTRNIRAAMKVPWQDHVLKGGGDRFGLVVFYSEDEEREERAGEGKGESRLALYKSQIGTAIYHALHYPISLVRDETRARFALHWVAVLTNTSGYENRGSDDVVDLSALRSQFRTMLSSEEIPDGFRRDAFLYVDEETFRSRETARPYVWLAEPEPESQHESETQQASGTESEPRPEHETENETGTGTGNPPPSKVLPPLKVDIKHIAPALFARLVQRDFQGEARRKPYRYTSELSQLHHAATVAYRKWGRREGDGIWPPPYRMQ</sequence>
<protein>
    <submittedName>
        <fullName evidence="2">Uncharacterized protein</fullName>
    </submittedName>
</protein>
<proteinExistence type="predicted"/>
<accession>A0ABR4GC41</accession>
<evidence type="ECO:0000313" key="3">
    <source>
        <dbReference type="Proteomes" id="UP001610563"/>
    </source>
</evidence>
<feature type="compositionally biased region" description="Basic and acidic residues" evidence="1">
    <location>
        <begin position="357"/>
        <end position="366"/>
    </location>
</feature>
<feature type="region of interest" description="Disordered" evidence="1">
    <location>
        <begin position="338"/>
        <end position="384"/>
    </location>
</feature>
<comment type="caution">
    <text evidence="2">The sequence shown here is derived from an EMBL/GenBank/DDBJ whole genome shotgun (WGS) entry which is preliminary data.</text>
</comment>
<gene>
    <name evidence="2" type="ORF">BJX66DRAFT_299478</name>
</gene>
<evidence type="ECO:0000313" key="2">
    <source>
        <dbReference type="EMBL" id="KAL2796602.1"/>
    </source>
</evidence>
<dbReference type="EMBL" id="JBFTWV010000025">
    <property type="protein sequence ID" value="KAL2796602.1"/>
    <property type="molecule type" value="Genomic_DNA"/>
</dbReference>
<keyword evidence="3" id="KW-1185">Reference proteome</keyword>
<reference evidence="2 3" key="1">
    <citation type="submission" date="2024-07" db="EMBL/GenBank/DDBJ databases">
        <title>Section-level genome sequencing and comparative genomics of Aspergillus sections Usti and Cavernicolus.</title>
        <authorList>
            <consortium name="Lawrence Berkeley National Laboratory"/>
            <person name="Nybo J.L."/>
            <person name="Vesth T.C."/>
            <person name="Theobald S."/>
            <person name="Frisvad J.C."/>
            <person name="Larsen T.O."/>
            <person name="Kjaerboelling I."/>
            <person name="Rothschild-Mancinelli K."/>
            <person name="Lyhne E.K."/>
            <person name="Kogle M.E."/>
            <person name="Barry K."/>
            <person name="Clum A."/>
            <person name="Na H."/>
            <person name="Ledsgaard L."/>
            <person name="Lin J."/>
            <person name="Lipzen A."/>
            <person name="Kuo A."/>
            <person name="Riley R."/>
            <person name="Mondo S."/>
            <person name="Labutti K."/>
            <person name="Haridas S."/>
            <person name="Pangalinan J."/>
            <person name="Salamov A.A."/>
            <person name="Simmons B.A."/>
            <person name="Magnuson J.K."/>
            <person name="Chen J."/>
            <person name="Drula E."/>
            <person name="Henrissat B."/>
            <person name="Wiebenga A."/>
            <person name="Lubbers R.J."/>
            <person name="Gomes A.C."/>
            <person name="Makela M.R."/>
            <person name="Stajich J."/>
            <person name="Grigoriev I.V."/>
            <person name="Mortensen U.H."/>
            <person name="De Vries R.P."/>
            <person name="Baker S.E."/>
            <person name="Andersen M.R."/>
        </authorList>
    </citation>
    <scope>NUCLEOTIDE SEQUENCE [LARGE SCALE GENOMIC DNA]</scope>
    <source>
        <strain evidence="2 3">CBS 209.92</strain>
    </source>
</reference>
<organism evidence="2 3">
    <name type="scientific">Aspergillus keveii</name>
    <dbReference type="NCBI Taxonomy" id="714993"/>
    <lineage>
        <taxon>Eukaryota</taxon>
        <taxon>Fungi</taxon>
        <taxon>Dikarya</taxon>
        <taxon>Ascomycota</taxon>
        <taxon>Pezizomycotina</taxon>
        <taxon>Eurotiomycetes</taxon>
        <taxon>Eurotiomycetidae</taxon>
        <taxon>Eurotiales</taxon>
        <taxon>Aspergillaceae</taxon>
        <taxon>Aspergillus</taxon>
        <taxon>Aspergillus subgen. Nidulantes</taxon>
    </lineage>
</organism>